<accession>A0A1E3A0M0</accession>
<reference evidence="4 5" key="1">
    <citation type="submission" date="2016-07" db="EMBL/GenBank/DDBJ databases">
        <title>Characterization of isolates of Eisenbergiella tayi derived from blood cultures, using whole genome sequencing.</title>
        <authorList>
            <person name="Burdz T."/>
            <person name="Wiebe D."/>
            <person name="Huynh C."/>
            <person name="Bernard K."/>
        </authorList>
    </citation>
    <scope>NUCLEOTIDE SEQUENCE [LARGE SCALE GENOMIC DNA]</scope>
    <source>
        <strain evidence="4 5">NML 110608</strain>
    </source>
</reference>
<dbReference type="SMART" id="SM00257">
    <property type="entry name" value="LysM"/>
    <property type="match status" value="1"/>
</dbReference>
<keyword evidence="2" id="KW-0812">Transmembrane</keyword>
<keyword evidence="2" id="KW-1133">Transmembrane helix</keyword>
<evidence type="ECO:0000259" key="3">
    <source>
        <dbReference type="PROSITE" id="PS51782"/>
    </source>
</evidence>
<feature type="region of interest" description="Disordered" evidence="1">
    <location>
        <begin position="311"/>
        <end position="386"/>
    </location>
</feature>
<evidence type="ECO:0000256" key="1">
    <source>
        <dbReference type="SAM" id="MobiDB-lite"/>
    </source>
</evidence>
<dbReference type="CDD" id="cd00118">
    <property type="entry name" value="LysM"/>
    <property type="match status" value="1"/>
</dbReference>
<feature type="compositionally biased region" description="Polar residues" evidence="1">
    <location>
        <begin position="207"/>
        <end position="219"/>
    </location>
</feature>
<dbReference type="InterPro" id="IPR036779">
    <property type="entry name" value="LysM_dom_sf"/>
</dbReference>
<feature type="compositionally biased region" description="Low complexity" evidence="1">
    <location>
        <begin position="356"/>
        <end position="366"/>
    </location>
</feature>
<comment type="caution">
    <text evidence="4">The sequence shown here is derived from an EMBL/GenBank/DDBJ whole genome shotgun (WGS) entry which is preliminary data.</text>
</comment>
<sequence length="447" mass="48939">MQIPKNVVQAGDVDPCHKIYIEDYVYTYLSQNRSGDKSADFCLYGKTETEGEVRYYFIYGAAKEGPGWEMTARRYFSRQIRIGEASVDEQEAWLFFEDGYATPLEGYFIFYEQNEDMQSYLIAVHQNQPGETVQEVRPRAVRSPEKSRRVYESTAEPPEEKETAGAEPRRIRRFPHNYNVEPEIEKESGQEKVMQAAETYSRKRPDSQQTNSRRSAVSHSSFFSRAAGLAILLVLCVIGVTSINRYNDMKEAGNMFAGAAGQLDNNGEEKAAAGSGENTGFQIEEKQAALPDTDNGTAGESISLPVISSSVNGTAPEEQESLPDAANAGEQQVQNSVPETQAPAGQSPEDSQNSGQAAADQDTAAAEGQNTPAESDAEVQPASDITSDAVAASAQIPSSYIVQSGDSLALICRRFYGNLDKMDEICELNSISNPNRLTPGQKILLPN</sequence>
<dbReference type="Pfam" id="PF01476">
    <property type="entry name" value="LysM"/>
    <property type="match status" value="1"/>
</dbReference>
<dbReference type="EMBL" id="MCGH01000004">
    <property type="protein sequence ID" value="ODM02290.1"/>
    <property type="molecule type" value="Genomic_DNA"/>
</dbReference>
<evidence type="ECO:0000313" key="4">
    <source>
        <dbReference type="EMBL" id="ODM02290.1"/>
    </source>
</evidence>
<gene>
    <name evidence="4" type="ORF">BEI61_05451</name>
</gene>
<evidence type="ECO:0000256" key="2">
    <source>
        <dbReference type="SAM" id="Phobius"/>
    </source>
</evidence>
<name>A0A1E3A0M0_9FIRM</name>
<feature type="transmembrane region" description="Helical" evidence="2">
    <location>
        <begin position="222"/>
        <end position="243"/>
    </location>
</feature>
<feature type="region of interest" description="Disordered" evidence="1">
    <location>
        <begin position="129"/>
        <end position="219"/>
    </location>
</feature>
<feature type="compositionally biased region" description="Basic and acidic residues" evidence="1">
    <location>
        <begin position="158"/>
        <end position="169"/>
    </location>
</feature>
<feature type="compositionally biased region" description="Basic and acidic residues" evidence="1">
    <location>
        <begin position="134"/>
        <end position="151"/>
    </location>
</feature>
<dbReference type="RefSeq" id="WP_069154845.1">
    <property type="nucleotide sequence ID" value="NZ_DAWDRA010000011.1"/>
</dbReference>
<dbReference type="AlphaFoldDB" id="A0A1E3A0M0"/>
<dbReference type="SUPFAM" id="SSF54106">
    <property type="entry name" value="LysM domain"/>
    <property type="match status" value="1"/>
</dbReference>
<proteinExistence type="predicted"/>
<organism evidence="4 5">
    <name type="scientific">Eisenbergiella tayi</name>
    <dbReference type="NCBI Taxonomy" id="1432052"/>
    <lineage>
        <taxon>Bacteria</taxon>
        <taxon>Bacillati</taxon>
        <taxon>Bacillota</taxon>
        <taxon>Clostridia</taxon>
        <taxon>Lachnospirales</taxon>
        <taxon>Lachnospiraceae</taxon>
        <taxon>Eisenbergiella</taxon>
    </lineage>
</organism>
<feature type="domain" description="LysM" evidence="3">
    <location>
        <begin position="398"/>
        <end position="445"/>
    </location>
</feature>
<protein>
    <submittedName>
        <fullName evidence="4">LysM domain/BON superfamily protein</fullName>
    </submittedName>
</protein>
<dbReference type="PROSITE" id="PS51782">
    <property type="entry name" value="LYSM"/>
    <property type="match status" value="1"/>
</dbReference>
<dbReference type="InterPro" id="IPR018392">
    <property type="entry name" value="LysM"/>
</dbReference>
<evidence type="ECO:0000313" key="5">
    <source>
        <dbReference type="Proteomes" id="UP000094067"/>
    </source>
</evidence>
<feature type="compositionally biased region" description="Polar residues" evidence="1">
    <location>
        <begin position="329"/>
        <end position="339"/>
    </location>
</feature>
<keyword evidence="2" id="KW-0472">Membrane</keyword>
<dbReference type="Proteomes" id="UP000094067">
    <property type="component" value="Unassembled WGS sequence"/>
</dbReference>
<dbReference type="Gene3D" id="3.10.350.10">
    <property type="entry name" value="LysM domain"/>
    <property type="match status" value="1"/>
</dbReference>